<evidence type="ECO:0000256" key="2">
    <source>
        <dbReference type="ARBA" id="ARBA00023136"/>
    </source>
</evidence>
<dbReference type="PROSITE" id="PS51123">
    <property type="entry name" value="OMPA_2"/>
    <property type="match status" value="1"/>
</dbReference>
<dbReference type="PROSITE" id="PS01068">
    <property type="entry name" value="OMPA_1"/>
    <property type="match status" value="1"/>
</dbReference>
<dbReference type="PANTHER" id="PTHR30329:SF21">
    <property type="entry name" value="LIPOPROTEIN YIAD-RELATED"/>
    <property type="match status" value="1"/>
</dbReference>
<keyword evidence="8" id="KW-1185">Reference proteome</keyword>
<comment type="subcellular location">
    <subcellularLocation>
        <location evidence="1">Cell outer membrane</location>
    </subcellularLocation>
</comment>
<dbReference type="RefSeq" id="WP_374832590.1">
    <property type="nucleotide sequence ID" value="NZ_JBHEEZ010000016.1"/>
</dbReference>
<organism evidence="7 8">
    <name type="scientific">Daeguia caeni</name>
    <dbReference type="NCBI Taxonomy" id="439612"/>
    <lineage>
        <taxon>Bacteria</taxon>
        <taxon>Pseudomonadati</taxon>
        <taxon>Pseudomonadota</taxon>
        <taxon>Alphaproteobacteria</taxon>
        <taxon>Hyphomicrobiales</taxon>
        <taxon>Brucellaceae</taxon>
        <taxon>Daeguia</taxon>
    </lineage>
</organism>
<accession>A0ABV9H6I0</accession>
<dbReference type="InterPro" id="IPR036737">
    <property type="entry name" value="OmpA-like_sf"/>
</dbReference>
<evidence type="ECO:0000256" key="3">
    <source>
        <dbReference type="ARBA" id="ARBA00023237"/>
    </source>
</evidence>
<dbReference type="InterPro" id="IPR006690">
    <property type="entry name" value="OMPA-like_CS"/>
</dbReference>
<gene>
    <name evidence="7" type="ORF">ACFO1V_07290</name>
</gene>
<evidence type="ECO:0000256" key="4">
    <source>
        <dbReference type="PROSITE-ProRule" id="PRU00473"/>
    </source>
</evidence>
<comment type="caution">
    <text evidence="7">The sequence shown here is derived from an EMBL/GenBank/DDBJ whole genome shotgun (WGS) entry which is preliminary data.</text>
</comment>
<dbReference type="Gene3D" id="3.30.1330.60">
    <property type="entry name" value="OmpA-like domain"/>
    <property type="match status" value="1"/>
</dbReference>
<dbReference type="PANTHER" id="PTHR30329">
    <property type="entry name" value="STATOR ELEMENT OF FLAGELLAR MOTOR COMPLEX"/>
    <property type="match status" value="1"/>
</dbReference>
<protein>
    <submittedName>
        <fullName evidence="7">OmpA family protein</fullName>
    </submittedName>
</protein>
<dbReference type="PRINTS" id="PR01021">
    <property type="entry name" value="OMPADOMAIN"/>
</dbReference>
<evidence type="ECO:0000256" key="5">
    <source>
        <dbReference type="SAM" id="SignalP"/>
    </source>
</evidence>
<feature type="domain" description="OmpA-like" evidence="6">
    <location>
        <begin position="211"/>
        <end position="329"/>
    </location>
</feature>
<dbReference type="Pfam" id="PF00691">
    <property type="entry name" value="OmpA"/>
    <property type="match status" value="1"/>
</dbReference>
<reference evidence="8" key="1">
    <citation type="journal article" date="2019" name="Int. J. Syst. Evol. Microbiol.">
        <title>The Global Catalogue of Microorganisms (GCM) 10K type strain sequencing project: providing services to taxonomists for standard genome sequencing and annotation.</title>
        <authorList>
            <consortium name="The Broad Institute Genomics Platform"/>
            <consortium name="The Broad Institute Genome Sequencing Center for Infectious Disease"/>
            <person name="Wu L."/>
            <person name="Ma J."/>
        </authorList>
    </citation>
    <scope>NUCLEOTIDE SEQUENCE [LARGE SCALE GENOMIC DNA]</scope>
    <source>
        <strain evidence="8">CGMCC 1.15731</strain>
    </source>
</reference>
<keyword evidence="5" id="KW-0732">Signal</keyword>
<name>A0ABV9H6I0_9HYPH</name>
<dbReference type="SUPFAM" id="SSF103088">
    <property type="entry name" value="OmpA-like"/>
    <property type="match status" value="1"/>
</dbReference>
<evidence type="ECO:0000256" key="1">
    <source>
        <dbReference type="ARBA" id="ARBA00004442"/>
    </source>
</evidence>
<keyword evidence="3" id="KW-0998">Cell outer membrane</keyword>
<dbReference type="InterPro" id="IPR006664">
    <property type="entry name" value="OMP_bac"/>
</dbReference>
<dbReference type="Proteomes" id="UP001596042">
    <property type="component" value="Unassembled WGS sequence"/>
</dbReference>
<dbReference type="CDD" id="cd07185">
    <property type="entry name" value="OmpA_C-like"/>
    <property type="match status" value="1"/>
</dbReference>
<evidence type="ECO:0000259" key="6">
    <source>
        <dbReference type="PROSITE" id="PS51123"/>
    </source>
</evidence>
<evidence type="ECO:0000313" key="8">
    <source>
        <dbReference type="Proteomes" id="UP001596042"/>
    </source>
</evidence>
<evidence type="ECO:0000313" key="7">
    <source>
        <dbReference type="EMBL" id="MFC4625023.1"/>
    </source>
</evidence>
<sequence length="329" mass="35890">MLKSCKHASALFVILGVMLSPALAETADIKGASDHPLVGRYDGARINFQETKEYDEISLPVKVLERGKKDDASTWLGDFSGKITSLGYEGPDNRSALEVMRNFEAALTDKGFKIRFSCFKASDCAPGGAGAFWDKARGKVGMLPVWDTTTYILAERDQPEGKVTVAILGIEIQPTQSKPLRPHLAVTVVEAKPMEKDKIRVLAADQLQQSLDADGKVAIYGIYFDFDKAELKPESLPQLNELASLLSGRPELNVLVVGHTDGEGTFDYNLALSQRRAQAVVDHLVKNHGLARSRLVAAGAGMMAPVASNRTEEGRARNRRVEIVERLGK</sequence>
<dbReference type="InterPro" id="IPR006665">
    <property type="entry name" value="OmpA-like"/>
</dbReference>
<dbReference type="InterPro" id="IPR050330">
    <property type="entry name" value="Bact_OuterMem_StrucFunc"/>
</dbReference>
<dbReference type="EMBL" id="JBHSEL010000051">
    <property type="protein sequence ID" value="MFC4625023.1"/>
    <property type="molecule type" value="Genomic_DNA"/>
</dbReference>
<keyword evidence="2 4" id="KW-0472">Membrane</keyword>
<feature type="signal peptide" evidence="5">
    <location>
        <begin position="1"/>
        <end position="24"/>
    </location>
</feature>
<feature type="chain" id="PRO_5046595661" evidence="5">
    <location>
        <begin position="25"/>
        <end position="329"/>
    </location>
</feature>
<proteinExistence type="predicted"/>